<reference evidence="1" key="1">
    <citation type="journal article" date="2020" name="Nature">
        <title>Giant virus diversity and host interactions through global metagenomics.</title>
        <authorList>
            <person name="Schulz F."/>
            <person name="Roux S."/>
            <person name="Paez-Espino D."/>
            <person name="Jungbluth S."/>
            <person name="Walsh D.A."/>
            <person name="Denef V.J."/>
            <person name="McMahon K.D."/>
            <person name="Konstantinidis K.T."/>
            <person name="Eloe-Fadrosh E.A."/>
            <person name="Kyrpides N.C."/>
            <person name="Woyke T."/>
        </authorList>
    </citation>
    <scope>NUCLEOTIDE SEQUENCE</scope>
    <source>
        <strain evidence="1">GVMAG-M-3300023184-120</strain>
    </source>
</reference>
<evidence type="ECO:0000313" key="1">
    <source>
        <dbReference type="EMBL" id="QHT80449.1"/>
    </source>
</evidence>
<name>A0A6C0HIX4_9ZZZZ</name>
<proteinExistence type="predicted"/>
<protein>
    <submittedName>
        <fullName evidence="1">Uncharacterized protein</fullName>
    </submittedName>
</protein>
<accession>A0A6C0HIX4</accession>
<dbReference type="EMBL" id="MN739969">
    <property type="protein sequence ID" value="QHT80449.1"/>
    <property type="molecule type" value="Genomic_DNA"/>
</dbReference>
<sequence length="162" mass="18797">MAAYVTTMNWPQRDYVVKSVQTALSQIYLNKLCIPDVLIDIIKDYLYISAEEVLRRFHKTNLNNSITDMTCNVTYYVDLYGRKRQAHWSTGHDFNYAEEPVQLQQILCLTCGEACTYHTNLDQCCPLEFDGEDGTLVLEEVFDDFDEDNNKGPDSQEDDWGR</sequence>
<dbReference type="AlphaFoldDB" id="A0A6C0HIX4"/>
<organism evidence="1">
    <name type="scientific">viral metagenome</name>
    <dbReference type="NCBI Taxonomy" id="1070528"/>
    <lineage>
        <taxon>unclassified sequences</taxon>
        <taxon>metagenomes</taxon>
        <taxon>organismal metagenomes</taxon>
    </lineage>
</organism>